<reference evidence="1 2" key="1">
    <citation type="journal article" date="2019" name="Int. J. Syst. Evol. Microbiol.">
        <title>The Global Catalogue of Microorganisms (GCM) 10K type strain sequencing project: providing services to taxonomists for standard genome sequencing and annotation.</title>
        <authorList>
            <consortium name="The Broad Institute Genomics Platform"/>
            <consortium name="The Broad Institute Genome Sequencing Center for Infectious Disease"/>
            <person name="Wu L."/>
            <person name="Ma J."/>
        </authorList>
    </citation>
    <scope>NUCLEOTIDE SEQUENCE [LARGE SCALE GENOMIC DNA]</scope>
    <source>
        <strain evidence="1 2">CGMCC 1.12237</strain>
    </source>
</reference>
<gene>
    <name evidence="1" type="ORF">ACFPJ5_10820</name>
</gene>
<organism evidence="1 2">
    <name type="scientific">Salinirubrum litoreum</name>
    <dbReference type="NCBI Taxonomy" id="1126234"/>
    <lineage>
        <taxon>Archaea</taxon>
        <taxon>Methanobacteriati</taxon>
        <taxon>Methanobacteriota</taxon>
        <taxon>Stenosarchaea group</taxon>
        <taxon>Halobacteria</taxon>
        <taxon>Halobacteriales</taxon>
        <taxon>Haloferacaceae</taxon>
        <taxon>Salinirubrum</taxon>
    </lineage>
</organism>
<dbReference type="Proteomes" id="UP001596201">
    <property type="component" value="Unassembled WGS sequence"/>
</dbReference>
<dbReference type="RefSeq" id="WP_227229687.1">
    <property type="nucleotide sequence ID" value="NZ_JAJCVJ010000002.1"/>
</dbReference>
<evidence type="ECO:0000313" key="1">
    <source>
        <dbReference type="EMBL" id="MFC5367432.1"/>
    </source>
</evidence>
<keyword evidence="2" id="KW-1185">Reference proteome</keyword>
<comment type="caution">
    <text evidence="1">The sequence shown here is derived from an EMBL/GenBank/DDBJ whole genome shotgun (WGS) entry which is preliminary data.</text>
</comment>
<name>A0ABD5RBX2_9EURY</name>
<dbReference type="EMBL" id="JBHSKX010000002">
    <property type="protein sequence ID" value="MFC5367432.1"/>
    <property type="molecule type" value="Genomic_DNA"/>
</dbReference>
<protein>
    <submittedName>
        <fullName evidence="1">Uncharacterized protein</fullName>
    </submittedName>
</protein>
<dbReference type="AlphaFoldDB" id="A0ABD5RBX2"/>
<sequence length="164" mass="17682">MHTSRVLTMLLALFVVTSAVPGTVVAQSDDPAWADELFAQMQTMVEPYNERAGSLDLPIGNSLLENARITAEISDDAGNTVYYRMETNGQKEITSLQRGEHPDPTLKIVTTLSAMEDIANAQDPVNELATKIETGEVQLKGVGITNAVTTTIIDVLRFASGLFG</sequence>
<proteinExistence type="predicted"/>
<accession>A0ABD5RBX2</accession>
<evidence type="ECO:0000313" key="2">
    <source>
        <dbReference type="Proteomes" id="UP001596201"/>
    </source>
</evidence>